<evidence type="ECO:0000256" key="1">
    <source>
        <dbReference type="ARBA" id="ARBA00004613"/>
    </source>
</evidence>
<evidence type="ECO:0000313" key="6">
    <source>
        <dbReference type="Proteomes" id="UP001178508"/>
    </source>
</evidence>
<keyword evidence="4" id="KW-1015">Disulfide bond</keyword>
<dbReference type="PANTHER" id="PTHR10500">
    <property type="entry name" value="BETA-MICROSEMINOPROTEIN"/>
    <property type="match status" value="1"/>
</dbReference>
<dbReference type="Proteomes" id="UP001178508">
    <property type="component" value="Chromosome 11"/>
</dbReference>
<comment type="similarity">
    <text evidence="2">Belongs to the beta-microseminoprotein family.</text>
</comment>
<evidence type="ECO:0000256" key="3">
    <source>
        <dbReference type="ARBA" id="ARBA00022525"/>
    </source>
</evidence>
<proteinExistence type="inferred from homology"/>
<dbReference type="EMBL" id="OY660874">
    <property type="protein sequence ID" value="CAJ1067530.1"/>
    <property type="molecule type" value="Genomic_DNA"/>
</dbReference>
<keyword evidence="6" id="KW-1185">Reference proteome</keyword>
<dbReference type="AlphaFoldDB" id="A0AAV1G2X4"/>
<dbReference type="Pfam" id="PF05825">
    <property type="entry name" value="PSP94"/>
    <property type="match status" value="1"/>
</dbReference>
<sequence length="84" mass="9573">MYDYGARWEKDCKLCRCSFRHGIVCCDKFISGRAVNLPPNCEQLIDKEACGYKLVLKSDHNVPCPLGPPPKEDLPDMAMFRLKP</sequence>
<accession>A0AAV1G2X4</accession>
<dbReference type="GO" id="GO:0005576">
    <property type="term" value="C:extracellular region"/>
    <property type="evidence" value="ECO:0007669"/>
    <property type="project" value="UniProtKB-SubCell"/>
</dbReference>
<dbReference type="InterPro" id="IPR008735">
    <property type="entry name" value="PSP94"/>
</dbReference>
<keyword evidence="3" id="KW-0964">Secreted</keyword>
<dbReference type="Gene3D" id="2.60.40.1900">
    <property type="entry name" value="Beta-microseminoprotein (PSP94) domain"/>
    <property type="match status" value="1"/>
</dbReference>
<name>A0AAV1G2X4_XYRNO</name>
<evidence type="ECO:0000313" key="5">
    <source>
        <dbReference type="EMBL" id="CAJ1067530.1"/>
    </source>
</evidence>
<comment type="subcellular location">
    <subcellularLocation>
        <location evidence="1">Secreted</location>
    </subcellularLocation>
</comment>
<organism evidence="5 6">
    <name type="scientific">Xyrichtys novacula</name>
    <name type="common">Pearly razorfish</name>
    <name type="synonym">Hemipteronotus novacula</name>
    <dbReference type="NCBI Taxonomy" id="13765"/>
    <lineage>
        <taxon>Eukaryota</taxon>
        <taxon>Metazoa</taxon>
        <taxon>Chordata</taxon>
        <taxon>Craniata</taxon>
        <taxon>Vertebrata</taxon>
        <taxon>Euteleostomi</taxon>
        <taxon>Actinopterygii</taxon>
        <taxon>Neopterygii</taxon>
        <taxon>Teleostei</taxon>
        <taxon>Neoteleostei</taxon>
        <taxon>Acanthomorphata</taxon>
        <taxon>Eupercaria</taxon>
        <taxon>Labriformes</taxon>
        <taxon>Labridae</taxon>
        <taxon>Xyrichtys</taxon>
    </lineage>
</organism>
<reference evidence="5" key="1">
    <citation type="submission" date="2023-08" db="EMBL/GenBank/DDBJ databases">
        <authorList>
            <person name="Alioto T."/>
            <person name="Alioto T."/>
            <person name="Gomez Garrido J."/>
        </authorList>
    </citation>
    <scope>NUCLEOTIDE SEQUENCE</scope>
</reference>
<dbReference type="PANTHER" id="PTHR10500:SF0">
    <property type="entry name" value="SCO-SPONDIN-LIKE"/>
    <property type="match status" value="1"/>
</dbReference>
<gene>
    <name evidence="5" type="ORF">XNOV1_A033225</name>
</gene>
<evidence type="ECO:0000256" key="4">
    <source>
        <dbReference type="ARBA" id="ARBA00023157"/>
    </source>
</evidence>
<evidence type="ECO:0000256" key="2">
    <source>
        <dbReference type="ARBA" id="ARBA00010352"/>
    </source>
</evidence>
<protein>
    <submittedName>
        <fullName evidence="5">Beta-microseminoprotein</fullName>
    </submittedName>
</protein>